<sequence length="47" mass="4585">MTGTQLFQAGTQLVDLFIATQAGQSGGQLIAAAQQFASAQIGGACGG</sequence>
<dbReference type="AlphaFoldDB" id="A0A916LI71"/>
<evidence type="ECO:0000313" key="1">
    <source>
        <dbReference type="EMBL" id="CPC17236.1"/>
    </source>
</evidence>
<accession>A0A916LI71</accession>
<evidence type="ECO:0000313" key="2">
    <source>
        <dbReference type="Proteomes" id="UP000039021"/>
    </source>
</evidence>
<name>A0A916LI71_MYCTX</name>
<organism evidence="1 2">
    <name type="scientific">Mycobacterium tuberculosis</name>
    <dbReference type="NCBI Taxonomy" id="1773"/>
    <lineage>
        <taxon>Bacteria</taxon>
        <taxon>Bacillati</taxon>
        <taxon>Actinomycetota</taxon>
        <taxon>Actinomycetes</taxon>
        <taxon>Mycobacteriales</taxon>
        <taxon>Mycobacteriaceae</taxon>
        <taxon>Mycobacterium</taxon>
        <taxon>Mycobacterium tuberculosis complex</taxon>
    </lineage>
</organism>
<proteinExistence type="predicted"/>
<comment type="caution">
    <text evidence="1">The sequence shown here is derived from an EMBL/GenBank/DDBJ whole genome shotgun (WGS) entry which is preliminary data.</text>
</comment>
<protein>
    <submittedName>
        <fullName evidence="1">Uncharacterized protein</fullName>
    </submittedName>
</protein>
<dbReference type="Proteomes" id="UP000039021">
    <property type="component" value="Unassembled WGS sequence"/>
</dbReference>
<dbReference type="EMBL" id="CSBK01004792">
    <property type="protein sequence ID" value="CPC17236.1"/>
    <property type="molecule type" value="Genomic_DNA"/>
</dbReference>
<gene>
    <name evidence="1" type="ORF">ERS007739_05592</name>
</gene>
<reference evidence="2" key="1">
    <citation type="submission" date="2015-03" db="EMBL/GenBank/DDBJ databases">
        <authorList>
            <consortium name="Pathogen Informatics"/>
        </authorList>
    </citation>
    <scope>NUCLEOTIDE SEQUENCE [LARGE SCALE GENOMIC DNA]</scope>
    <source>
        <strain evidence="2">N09902308</strain>
    </source>
</reference>